<dbReference type="SUPFAM" id="SSF101874">
    <property type="entry name" value="YceI-like"/>
    <property type="match status" value="1"/>
</dbReference>
<dbReference type="Gene3D" id="2.40.128.110">
    <property type="entry name" value="Lipid/polyisoprenoid-binding, YceI-like"/>
    <property type="match status" value="1"/>
</dbReference>
<dbReference type="RefSeq" id="WP_284937525.1">
    <property type="nucleotide sequence ID" value="NZ_JANURM010000005.1"/>
</dbReference>
<sequence length="180" mass="20679">MKKSLFILAILVATLYSKWLNIDKPHSNVGFISKHLGISNVNGNFNSYEAKVDFDEKNKTPRLIEANIKTASIFTKNQRRDANLTSPLFFDVKNYPEITFNMKDFKNDKIFGVIEIKKIKKNVVFDYKFNGEAPDKNGSIKNSFTISGIIKRKDFNIGKEYPETLVNNDIKIIVDIEAEY</sequence>
<proteinExistence type="predicted"/>
<feature type="domain" description="Lipid/polyisoprenoid-binding YceI-like" evidence="1">
    <location>
        <begin position="19"/>
        <end position="179"/>
    </location>
</feature>
<reference evidence="2" key="2">
    <citation type="journal article" date="2023" name="Microorganisms">
        <title>Isolation and Genomic Characteristics of Cat-Borne Campylobacter felis sp. nov. and Sheep-Borne Campylobacter ovis sp. nov.</title>
        <authorList>
            <person name="Wang H."/>
            <person name="Li Y."/>
            <person name="Gu Y."/>
            <person name="Zhou G."/>
            <person name="Chen X."/>
            <person name="Zhang X."/>
            <person name="Shao Z."/>
            <person name="Zhang J."/>
            <person name="Zhang M."/>
        </authorList>
    </citation>
    <scope>NUCLEOTIDE SEQUENCE</scope>
    <source>
        <strain evidence="2">PS10</strain>
    </source>
</reference>
<reference evidence="2" key="1">
    <citation type="submission" date="2022-08" db="EMBL/GenBank/DDBJ databases">
        <authorList>
            <person name="Wang H."/>
        </authorList>
    </citation>
    <scope>NUCLEOTIDE SEQUENCE</scope>
    <source>
        <strain evidence="2">PS10</strain>
    </source>
</reference>
<dbReference type="SMART" id="SM00867">
    <property type="entry name" value="YceI"/>
    <property type="match status" value="1"/>
</dbReference>
<dbReference type="PANTHER" id="PTHR34406:SF1">
    <property type="entry name" value="PROTEIN YCEI"/>
    <property type="match status" value="1"/>
</dbReference>
<evidence type="ECO:0000313" key="2">
    <source>
        <dbReference type="EMBL" id="MDL0088864.1"/>
    </source>
</evidence>
<keyword evidence="3" id="KW-1185">Reference proteome</keyword>
<organism evidence="2 3">
    <name type="scientific">Campylobacter gastrosuis</name>
    <dbReference type="NCBI Taxonomy" id="2974576"/>
    <lineage>
        <taxon>Bacteria</taxon>
        <taxon>Pseudomonadati</taxon>
        <taxon>Campylobacterota</taxon>
        <taxon>Epsilonproteobacteria</taxon>
        <taxon>Campylobacterales</taxon>
        <taxon>Campylobacteraceae</taxon>
        <taxon>Campylobacter</taxon>
    </lineage>
</organism>
<dbReference type="PANTHER" id="PTHR34406">
    <property type="entry name" value="PROTEIN YCEI"/>
    <property type="match status" value="1"/>
</dbReference>
<dbReference type="Proteomes" id="UP001173801">
    <property type="component" value="Unassembled WGS sequence"/>
</dbReference>
<evidence type="ECO:0000259" key="1">
    <source>
        <dbReference type="SMART" id="SM00867"/>
    </source>
</evidence>
<dbReference type="EMBL" id="JANURM010000005">
    <property type="protein sequence ID" value="MDL0088864.1"/>
    <property type="molecule type" value="Genomic_DNA"/>
</dbReference>
<comment type="caution">
    <text evidence="2">The sequence shown here is derived from an EMBL/GenBank/DDBJ whole genome shotgun (WGS) entry which is preliminary data.</text>
</comment>
<dbReference type="Pfam" id="PF04264">
    <property type="entry name" value="YceI"/>
    <property type="match status" value="1"/>
</dbReference>
<gene>
    <name evidence="2" type="ORF">NYG85_05695</name>
</gene>
<evidence type="ECO:0000313" key="3">
    <source>
        <dbReference type="Proteomes" id="UP001173801"/>
    </source>
</evidence>
<dbReference type="InterPro" id="IPR036761">
    <property type="entry name" value="TTHA0802/YceI-like_sf"/>
</dbReference>
<protein>
    <submittedName>
        <fullName evidence="2">YceI family protein</fullName>
    </submittedName>
</protein>
<dbReference type="InterPro" id="IPR007372">
    <property type="entry name" value="Lipid/polyisoprenoid-bd_YceI"/>
</dbReference>
<name>A0ABT7HR47_9BACT</name>
<accession>A0ABT7HR47</accession>